<evidence type="ECO:0000256" key="1">
    <source>
        <dbReference type="ARBA" id="ARBA00008645"/>
    </source>
</evidence>
<dbReference type="InterPro" id="IPR050261">
    <property type="entry name" value="FrsA_esterase"/>
</dbReference>
<gene>
    <name evidence="2" type="ORF">AAH991_15255</name>
</gene>
<organism evidence="2 3">
    <name type="scientific">Microbispora maris</name>
    <dbReference type="NCBI Taxonomy" id="3144104"/>
    <lineage>
        <taxon>Bacteria</taxon>
        <taxon>Bacillati</taxon>
        <taxon>Actinomycetota</taxon>
        <taxon>Actinomycetes</taxon>
        <taxon>Streptosporangiales</taxon>
        <taxon>Streptosporangiaceae</taxon>
        <taxon>Microbispora</taxon>
    </lineage>
</organism>
<sequence>MADGRVERGVVYGPSGKGLDVYRCDGSTSRPAVLLWHGRGPDERDVLEPLARAVAERGVVVFVPDWRSDAPDGGRAHLWESIVFVRGNAGAFGGDAARIVLAGWSLGGKAAAGVGLDGAGPERWRPSGVVAIASGFDAPAPSTGRVPLDDVAATQIEPVPFWLVHGTRDAIVDVEQSRRFADALRQRGWRTTLVEADTDHAGVVMTEYDPERGRCTPARVRHAIEAGRRTAHVLADAALAS</sequence>
<reference evidence="2 3" key="1">
    <citation type="submission" date="2024-05" db="EMBL/GenBank/DDBJ databases">
        <title>Microbispora sp.ZYX-F-249.</title>
        <authorList>
            <person name="Xie H."/>
        </authorList>
    </citation>
    <scope>NUCLEOTIDE SEQUENCE [LARGE SCALE GENOMIC DNA]</scope>
    <source>
        <strain evidence="2 3">ZYX-F-249</strain>
    </source>
</reference>
<evidence type="ECO:0000313" key="2">
    <source>
        <dbReference type="EMBL" id="MEN3536471.1"/>
    </source>
</evidence>
<dbReference type="PANTHER" id="PTHR22946">
    <property type="entry name" value="DIENELACTONE HYDROLASE DOMAIN-CONTAINING PROTEIN-RELATED"/>
    <property type="match status" value="1"/>
</dbReference>
<comment type="similarity">
    <text evidence="1">Belongs to the AB hydrolase superfamily.</text>
</comment>
<dbReference type="Gene3D" id="3.40.50.1820">
    <property type="entry name" value="alpha/beta hydrolase"/>
    <property type="match status" value="1"/>
</dbReference>
<name>A0ABV0AQC2_9ACTN</name>
<dbReference type="EMBL" id="JBDJAW010000011">
    <property type="protein sequence ID" value="MEN3536471.1"/>
    <property type="molecule type" value="Genomic_DNA"/>
</dbReference>
<dbReference type="InterPro" id="IPR029058">
    <property type="entry name" value="AB_hydrolase_fold"/>
</dbReference>
<keyword evidence="3" id="KW-1185">Reference proteome</keyword>
<comment type="caution">
    <text evidence="2">The sequence shown here is derived from an EMBL/GenBank/DDBJ whole genome shotgun (WGS) entry which is preliminary data.</text>
</comment>
<accession>A0ABV0AQC2</accession>
<dbReference type="RefSeq" id="WP_346226463.1">
    <property type="nucleotide sequence ID" value="NZ_JBDJAW010000011.1"/>
</dbReference>
<proteinExistence type="inferred from homology"/>
<dbReference type="SUPFAM" id="SSF53474">
    <property type="entry name" value="alpha/beta-Hydrolases"/>
    <property type="match status" value="1"/>
</dbReference>
<evidence type="ECO:0000313" key="3">
    <source>
        <dbReference type="Proteomes" id="UP001447516"/>
    </source>
</evidence>
<dbReference type="Proteomes" id="UP001447516">
    <property type="component" value="Unassembled WGS sequence"/>
</dbReference>
<evidence type="ECO:0008006" key="4">
    <source>
        <dbReference type="Google" id="ProtNLM"/>
    </source>
</evidence>
<protein>
    <recommendedName>
        <fullName evidence="4">Alpha/beta hydrolase</fullName>
    </recommendedName>
</protein>